<keyword evidence="4 6" id="KW-0472">Membrane</keyword>
<feature type="region of interest" description="Disordered" evidence="5">
    <location>
        <begin position="534"/>
        <end position="553"/>
    </location>
</feature>
<feature type="transmembrane region" description="Helical" evidence="6">
    <location>
        <begin position="486"/>
        <end position="503"/>
    </location>
</feature>
<feature type="transmembrane region" description="Helical" evidence="6">
    <location>
        <begin position="454"/>
        <end position="474"/>
    </location>
</feature>
<evidence type="ECO:0000256" key="4">
    <source>
        <dbReference type="ARBA" id="ARBA00023136"/>
    </source>
</evidence>
<evidence type="ECO:0000313" key="8">
    <source>
        <dbReference type="EMBL" id="VVC97090.1"/>
    </source>
</evidence>
<gene>
    <name evidence="8" type="ORF">LSINAPIS_LOCUS8457</name>
</gene>
<dbReference type="GO" id="GO:0022857">
    <property type="term" value="F:transmembrane transporter activity"/>
    <property type="evidence" value="ECO:0007669"/>
    <property type="project" value="InterPro"/>
</dbReference>
<dbReference type="AlphaFoldDB" id="A0A5E4QH92"/>
<dbReference type="Proteomes" id="UP000324832">
    <property type="component" value="Unassembled WGS sequence"/>
</dbReference>
<feature type="transmembrane region" description="Helical" evidence="6">
    <location>
        <begin position="220"/>
        <end position="240"/>
    </location>
</feature>
<feature type="transmembrane region" description="Helical" evidence="6">
    <location>
        <begin position="182"/>
        <end position="199"/>
    </location>
</feature>
<feature type="compositionally biased region" description="Polar residues" evidence="5">
    <location>
        <begin position="539"/>
        <end position="553"/>
    </location>
</feature>
<feature type="transmembrane region" description="Helical" evidence="6">
    <location>
        <begin position="331"/>
        <end position="351"/>
    </location>
</feature>
<evidence type="ECO:0000256" key="2">
    <source>
        <dbReference type="ARBA" id="ARBA00022692"/>
    </source>
</evidence>
<evidence type="ECO:0000256" key="6">
    <source>
        <dbReference type="SAM" id="Phobius"/>
    </source>
</evidence>
<feature type="transmembrane region" description="Helical" evidence="6">
    <location>
        <begin position="246"/>
        <end position="262"/>
    </location>
</feature>
<dbReference type="PANTHER" id="PTHR24064">
    <property type="entry name" value="SOLUTE CARRIER FAMILY 22 MEMBER"/>
    <property type="match status" value="1"/>
</dbReference>
<evidence type="ECO:0000256" key="1">
    <source>
        <dbReference type="ARBA" id="ARBA00004141"/>
    </source>
</evidence>
<dbReference type="InterPro" id="IPR036259">
    <property type="entry name" value="MFS_trans_sf"/>
</dbReference>
<feature type="transmembrane region" description="Helical" evidence="6">
    <location>
        <begin position="26"/>
        <end position="47"/>
    </location>
</feature>
<dbReference type="InterPro" id="IPR005828">
    <property type="entry name" value="MFS_sugar_transport-like"/>
</dbReference>
<organism evidence="8 9">
    <name type="scientific">Leptidea sinapis</name>
    <dbReference type="NCBI Taxonomy" id="189913"/>
    <lineage>
        <taxon>Eukaryota</taxon>
        <taxon>Metazoa</taxon>
        <taxon>Ecdysozoa</taxon>
        <taxon>Arthropoda</taxon>
        <taxon>Hexapoda</taxon>
        <taxon>Insecta</taxon>
        <taxon>Pterygota</taxon>
        <taxon>Neoptera</taxon>
        <taxon>Endopterygota</taxon>
        <taxon>Lepidoptera</taxon>
        <taxon>Glossata</taxon>
        <taxon>Ditrysia</taxon>
        <taxon>Papilionoidea</taxon>
        <taxon>Pieridae</taxon>
        <taxon>Dismorphiinae</taxon>
        <taxon>Leptidea</taxon>
    </lineage>
</organism>
<dbReference type="Pfam" id="PF00083">
    <property type="entry name" value="Sugar_tr"/>
    <property type="match status" value="1"/>
</dbReference>
<evidence type="ECO:0000256" key="5">
    <source>
        <dbReference type="SAM" id="MobiDB-lite"/>
    </source>
</evidence>
<dbReference type="EMBL" id="FZQP02003002">
    <property type="protein sequence ID" value="VVC97090.1"/>
    <property type="molecule type" value="Genomic_DNA"/>
</dbReference>
<evidence type="ECO:0000313" key="9">
    <source>
        <dbReference type="Proteomes" id="UP000324832"/>
    </source>
</evidence>
<dbReference type="PROSITE" id="PS50850">
    <property type="entry name" value="MFS"/>
    <property type="match status" value="1"/>
</dbReference>
<dbReference type="Gene3D" id="1.20.1250.20">
    <property type="entry name" value="MFS general substrate transporter like domains"/>
    <property type="match status" value="1"/>
</dbReference>
<dbReference type="InterPro" id="IPR020846">
    <property type="entry name" value="MFS_dom"/>
</dbReference>
<keyword evidence="9" id="KW-1185">Reference proteome</keyword>
<proteinExistence type="predicted"/>
<evidence type="ECO:0000259" key="7">
    <source>
        <dbReference type="PROSITE" id="PS50850"/>
    </source>
</evidence>
<sequence>MESVYDRGLIEVGDNGKFQRYFDFKYNIIVVFLWSMAFMNIVLSLAIMPYTCKLPEKPQNVSDYEWKAKYLPTRKDVNGEMKFSSCLIYNDPDTTNATKECDSYNFDKTWYEWTIPSEKNWVCDKEINVANIYAYSKISEAFGSVFFGWFGDVYGRRPTYILSLTMIVIGRIVSLVAGSSFIVFVIGCVIASLPSWSVPQTVSVISMEMSSSSRRTVTTTLRYTAFSIGLAIMPFLYWWLRDWKTFIIVTTAPLLPFALLSWKITESPRWMFVEGNAKKCIKTMKKIAQTNDFKLSHDIEKEMLSTTYSNNAQWFGPFALFSSKRLALNTILLLLLWIFVSIMYAVMLLSVGETSQSNPFLEFSIQSIVEIPSNFLGAWLCDRIGRRRSAVSSLIVIALMWSVVTYREMTSLEWLRLPWIGSALIAIGRLTISITFFAINLMNLEIYPTCLRQSGLSLGNVVSSVSAAISPYILFLGRRVDSRLPGLILTSVSIFSVFTSMFLPETLNAKLPETIEDAQKFGEKIKKEYSKVSTKDLENISSTKEMPKRQQCT</sequence>
<feature type="transmembrane region" description="Helical" evidence="6">
    <location>
        <begin position="390"/>
        <end position="407"/>
    </location>
</feature>
<evidence type="ECO:0000256" key="3">
    <source>
        <dbReference type="ARBA" id="ARBA00022989"/>
    </source>
</evidence>
<reference evidence="8 9" key="1">
    <citation type="submission" date="2017-07" db="EMBL/GenBank/DDBJ databases">
        <authorList>
            <person name="Talla V."/>
            <person name="Backstrom N."/>
        </authorList>
    </citation>
    <scope>NUCLEOTIDE SEQUENCE [LARGE SCALE GENOMIC DNA]</scope>
</reference>
<dbReference type="GO" id="GO:0016020">
    <property type="term" value="C:membrane"/>
    <property type="evidence" value="ECO:0007669"/>
    <property type="project" value="UniProtKB-SubCell"/>
</dbReference>
<comment type="subcellular location">
    <subcellularLocation>
        <location evidence="1">Membrane</location>
        <topology evidence="1">Multi-pass membrane protein</topology>
    </subcellularLocation>
</comment>
<accession>A0A5E4QH92</accession>
<protein>
    <recommendedName>
        <fullName evidence="7">Major facilitator superfamily (MFS) profile domain-containing protein</fullName>
    </recommendedName>
</protein>
<dbReference type="SUPFAM" id="SSF103473">
    <property type="entry name" value="MFS general substrate transporter"/>
    <property type="match status" value="1"/>
</dbReference>
<keyword evidence="3 6" id="KW-1133">Transmembrane helix</keyword>
<name>A0A5E4QH92_9NEOP</name>
<keyword evidence="2 6" id="KW-0812">Transmembrane</keyword>
<feature type="transmembrane region" description="Helical" evidence="6">
    <location>
        <begin position="419"/>
        <end position="442"/>
    </location>
</feature>
<feature type="domain" description="Major facilitator superfamily (MFS) profile" evidence="7">
    <location>
        <begin position="30"/>
        <end position="508"/>
    </location>
</feature>